<keyword evidence="2" id="KW-0472">Membrane</keyword>
<feature type="region of interest" description="Disordered" evidence="1">
    <location>
        <begin position="50"/>
        <end position="104"/>
    </location>
</feature>
<reference evidence="3 4" key="1">
    <citation type="submission" date="2020-08" db="EMBL/GenBank/DDBJ databases">
        <title>Genomic Encyclopedia of Type Strains, Phase III (KMG-III): the genomes of soil and plant-associated and newly described type strains.</title>
        <authorList>
            <person name="Whitman W."/>
        </authorList>
    </citation>
    <scope>NUCLEOTIDE SEQUENCE [LARGE SCALE GENOMIC DNA]</scope>
    <source>
        <strain evidence="3 4">CECT 3313</strain>
    </source>
</reference>
<dbReference type="AlphaFoldDB" id="A0A7W9UQM9"/>
<gene>
    <name evidence="3" type="ORF">FHS34_003028</name>
</gene>
<evidence type="ECO:0000256" key="1">
    <source>
        <dbReference type="SAM" id="MobiDB-lite"/>
    </source>
</evidence>
<sequence length="229" mass="23123">MSADNGAFTGTPPGPQPPHQPHQPRWAWWVVGIVIPLVGIIVTVLVSRPDSSGDKSVAQAPAQSSAAAGSTDAHRSSGTDGSSGANPAADQPSTEPGKGAQAAKAAFGPEVFRADTTNSGSYIDFDTAEPLVVANSTPKGADVIISASTGGAPDLFVPDSRMALAPPAGSGAAPTAEECAESVERNATYTLPATRGDFCLTTTEGRTVHLKVLTAPPAGLAKLEVTVWA</sequence>
<feature type="compositionally biased region" description="Low complexity" evidence="1">
    <location>
        <begin position="58"/>
        <end position="68"/>
    </location>
</feature>
<dbReference type="Proteomes" id="UP000585836">
    <property type="component" value="Unassembled WGS sequence"/>
</dbReference>
<protein>
    <submittedName>
        <fullName evidence="3">Uncharacterized protein</fullName>
    </submittedName>
</protein>
<feature type="region of interest" description="Disordered" evidence="1">
    <location>
        <begin position="1"/>
        <end position="22"/>
    </location>
</feature>
<comment type="caution">
    <text evidence="3">The sequence shown here is derived from an EMBL/GenBank/DDBJ whole genome shotgun (WGS) entry which is preliminary data.</text>
</comment>
<dbReference type="RefSeq" id="WP_184965213.1">
    <property type="nucleotide sequence ID" value="NZ_BAAAWF010000086.1"/>
</dbReference>
<evidence type="ECO:0000313" key="3">
    <source>
        <dbReference type="EMBL" id="MBB5927570.1"/>
    </source>
</evidence>
<organism evidence="3 4">
    <name type="scientific">Streptomyces echinatus</name>
    <dbReference type="NCBI Taxonomy" id="67293"/>
    <lineage>
        <taxon>Bacteria</taxon>
        <taxon>Bacillati</taxon>
        <taxon>Actinomycetota</taxon>
        <taxon>Actinomycetes</taxon>
        <taxon>Kitasatosporales</taxon>
        <taxon>Streptomycetaceae</taxon>
        <taxon>Streptomyces</taxon>
    </lineage>
</organism>
<proteinExistence type="predicted"/>
<dbReference type="EMBL" id="JACHJK010000004">
    <property type="protein sequence ID" value="MBB5927570.1"/>
    <property type="molecule type" value="Genomic_DNA"/>
</dbReference>
<keyword evidence="2" id="KW-1133">Transmembrane helix</keyword>
<evidence type="ECO:0000256" key="2">
    <source>
        <dbReference type="SAM" id="Phobius"/>
    </source>
</evidence>
<feature type="transmembrane region" description="Helical" evidence="2">
    <location>
        <begin position="26"/>
        <end position="46"/>
    </location>
</feature>
<feature type="compositionally biased region" description="Pro residues" evidence="1">
    <location>
        <begin position="12"/>
        <end position="21"/>
    </location>
</feature>
<keyword evidence="4" id="KW-1185">Reference proteome</keyword>
<name>A0A7W9UQM9_9ACTN</name>
<accession>A0A7W9UQM9</accession>
<evidence type="ECO:0000313" key="4">
    <source>
        <dbReference type="Proteomes" id="UP000585836"/>
    </source>
</evidence>
<keyword evidence="2" id="KW-0812">Transmembrane</keyword>